<evidence type="ECO:0000313" key="2">
    <source>
        <dbReference type="EMBL" id="HAC30676.1"/>
    </source>
</evidence>
<dbReference type="EMBL" id="DLYI01000313">
    <property type="protein sequence ID" value="HAC30676.1"/>
    <property type="molecule type" value="Genomic_DNA"/>
</dbReference>
<evidence type="ECO:0000256" key="1">
    <source>
        <dbReference type="SAM" id="MobiDB-lite"/>
    </source>
</evidence>
<proteinExistence type="predicted"/>
<sequence length="128" mass="14263">MTTLTNKTRTTNPSSDRPAIELTGLNPKSNSQRLADYWQKRRNNSQAREFERFFGIINCINDHFAAEAEAAIDWKARLLTVTVTQGRETVYSATAEMGSPAIEAKIRLIRHELEQMKVAALAGLKGAA</sequence>
<feature type="compositionally biased region" description="Low complexity" evidence="1">
    <location>
        <begin position="1"/>
        <end position="11"/>
    </location>
</feature>
<evidence type="ECO:0000313" key="3">
    <source>
        <dbReference type="Proteomes" id="UP000261325"/>
    </source>
</evidence>
<feature type="region of interest" description="Disordered" evidence="1">
    <location>
        <begin position="1"/>
        <end position="27"/>
    </location>
</feature>
<gene>
    <name evidence="2" type="ORF">DCF82_23160</name>
</gene>
<dbReference type="AlphaFoldDB" id="A0A3B8WME8"/>
<accession>A0A3B8WME8</accession>
<reference evidence="2 3" key="1">
    <citation type="journal article" date="2018" name="Nat. Biotechnol.">
        <title>A standardized bacterial taxonomy based on genome phylogeny substantially revises the tree of life.</title>
        <authorList>
            <person name="Parks D.H."/>
            <person name="Chuvochina M."/>
            <person name="Waite D.W."/>
            <person name="Rinke C."/>
            <person name="Skarshewski A."/>
            <person name="Chaumeil P.A."/>
            <person name="Hugenholtz P."/>
        </authorList>
    </citation>
    <scope>NUCLEOTIDE SEQUENCE [LARGE SCALE GENOMIC DNA]</scope>
    <source>
        <strain evidence="2">UBA9049</strain>
    </source>
</reference>
<comment type="caution">
    <text evidence="2">The sequence shown here is derived from an EMBL/GenBank/DDBJ whole genome shotgun (WGS) entry which is preliminary data.</text>
</comment>
<protein>
    <submittedName>
        <fullName evidence="2">Uncharacterized protein</fullName>
    </submittedName>
</protein>
<dbReference type="Proteomes" id="UP000261325">
    <property type="component" value="Unassembled WGS sequence"/>
</dbReference>
<name>A0A3B8WME8_MARNT</name>
<organism evidence="2 3">
    <name type="scientific">Marinobacter nauticus</name>
    <name type="common">Marinobacter hydrocarbonoclasticus</name>
    <name type="synonym">Marinobacter aquaeolei</name>
    <dbReference type="NCBI Taxonomy" id="2743"/>
    <lineage>
        <taxon>Bacteria</taxon>
        <taxon>Pseudomonadati</taxon>
        <taxon>Pseudomonadota</taxon>
        <taxon>Gammaproteobacteria</taxon>
        <taxon>Pseudomonadales</taxon>
        <taxon>Marinobacteraceae</taxon>
        <taxon>Marinobacter</taxon>
    </lineage>
</organism>